<proteinExistence type="predicted"/>
<feature type="compositionally biased region" description="Polar residues" evidence="1">
    <location>
        <begin position="11"/>
        <end position="21"/>
    </location>
</feature>
<accession>A0A0V0GNN2</accession>
<dbReference type="EMBL" id="GEDG01034488">
    <property type="protein sequence ID" value="JAP09708.1"/>
    <property type="molecule type" value="Transcribed_RNA"/>
</dbReference>
<protein>
    <submittedName>
        <fullName evidence="2">Putative ovule protein</fullName>
    </submittedName>
</protein>
<sequence>MHKVQLAQGEIAQNQTSKSSPFTQTTFTVQIQYDEKIQMGWAFGSVFQFSVNEITLNVVEQIYLLFNFCQHTFHTYMC</sequence>
<organism evidence="2">
    <name type="scientific">Solanum chacoense</name>
    <name type="common">Chaco potato</name>
    <dbReference type="NCBI Taxonomy" id="4108"/>
    <lineage>
        <taxon>Eukaryota</taxon>
        <taxon>Viridiplantae</taxon>
        <taxon>Streptophyta</taxon>
        <taxon>Embryophyta</taxon>
        <taxon>Tracheophyta</taxon>
        <taxon>Spermatophyta</taxon>
        <taxon>Magnoliopsida</taxon>
        <taxon>eudicotyledons</taxon>
        <taxon>Gunneridae</taxon>
        <taxon>Pentapetalae</taxon>
        <taxon>asterids</taxon>
        <taxon>lamiids</taxon>
        <taxon>Solanales</taxon>
        <taxon>Solanaceae</taxon>
        <taxon>Solanoideae</taxon>
        <taxon>Solaneae</taxon>
        <taxon>Solanum</taxon>
    </lineage>
</organism>
<evidence type="ECO:0000313" key="2">
    <source>
        <dbReference type="EMBL" id="JAP09708.1"/>
    </source>
</evidence>
<name>A0A0V0GNN2_SOLCH</name>
<dbReference type="AlphaFoldDB" id="A0A0V0GNN2"/>
<evidence type="ECO:0000256" key="1">
    <source>
        <dbReference type="SAM" id="MobiDB-lite"/>
    </source>
</evidence>
<reference evidence="2" key="1">
    <citation type="submission" date="2015-12" db="EMBL/GenBank/DDBJ databases">
        <title>Gene expression during late stages of embryo sac development: a critical building block for successful pollen-pistil interactions.</title>
        <authorList>
            <person name="Liu Y."/>
            <person name="Joly V."/>
            <person name="Sabar M."/>
            <person name="Matton D.P."/>
        </authorList>
    </citation>
    <scope>NUCLEOTIDE SEQUENCE</scope>
</reference>
<feature type="region of interest" description="Disordered" evidence="1">
    <location>
        <begin position="1"/>
        <end position="21"/>
    </location>
</feature>